<keyword evidence="1" id="KW-0472">Membrane</keyword>
<gene>
    <name evidence="2" type="ORF">SCAL_000295</name>
</gene>
<dbReference type="Proteomes" id="UP000186940">
    <property type="component" value="Unassembled WGS sequence"/>
</dbReference>
<proteinExistence type="predicted"/>
<evidence type="ECO:0000313" key="2">
    <source>
        <dbReference type="EMBL" id="OFV68619.1"/>
    </source>
</evidence>
<name>A0A1F2PB31_9EURY</name>
<keyword evidence="1" id="KW-0812">Transmembrane</keyword>
<evidence type="ECO:0000256" key="1">
    <source>
        <dbReference type="SAM" id="Phobius"/>
    </source>
</evidence>
<protein>
    <submittedName>
        <fullName evidence="2">Uncharacterized protein</fullName>
    </submittedName>
</protein>
<dbReference type="Pfam" id="PF23958">
    <property type="entry name" value="DUF7287"/>
    <property type="match status" value="1"/>
</dbReference>
<comment type="caution">
    <text evidence="2">The sequence shown here is derived from an EMBL/GenBank/DDBJ whole genome shotgun (WGS) entry which is preliminary data.</text>
</comment>
<dbReference type="InterPro" id="IPR056613">
    <property type="entry name" value="DUF7287"/>
</dbReference>
<evidence type="ECO:0000313" key="3">
    <source>
        <dbReference type="Proteomes" id="UP000186940"/>
    </source>
</evidence>
<keyword evidence="1" id="KW-1133">Transmembrane helix</keyword>
<sequence>MEKDRECSGQISIDFLIGISLFLLTLVFLVQFIPTVFVSFGSESIDLSSVAYRTSVILVEDPGCWNNSATLRTESDWENHVDRTTRVGLAIDKNHPNILNLSKIEAFADTVNLPDSNLSQNLVLYRKIGGNDIFYGYNITLTDSKGNRWSRGETLPQSGNLAKVERLTLINTSEYGWIDTDKYFLGAGNPSKALIRIPNSSVAEFCNDDLYFYLTNFNITGANPKYVSTKMVQTNISNETGDNLVDTGNGIHIKLGSGTTLNQPSDGYTRLNGVYQGDLNTNVDINSSTDLLELVINQSAFTRAGFNITDPVSEDIFIEFNLNHIECEEEHFPYNLTCYNDTLQNVHRICNLEVLVW</sequence>
<dbReference type="EMBL" id="LYOS01000001">
    <property type="protein sequence ID" value="OFV68619.1"/>
    <property type="molecule type" value="Genomic_DNA"/>
</dbReference>
<organism evidence="2 3">
    <name type="scientific">Candidatus Syntropharchaeum caldarium</name>
    <dbReference type="NCBI Taxonomy" id="1838285"/>
    <lineage>
        <taxon>Archaea</taxon>
        <taxon>Methanobacteriati</taxon>
        <taxon>Methanobacteriota</taxon>
        <taxon>Stenosarchaea group</taxon>
        <taxon>Methanomicrobia</taxon>
        <taxon>Methanosarcinales</taxon>
        <taxon>ANME-2 cluster</taxon>
        <taxon>Candidatus Syntropharchaeum</taxon>
    </lineage>
</organism>
<keyword evidence="3" id="KW-1185">Reference proteome</keyword>
<dbReference type="STRING" id="1838285.SCAL_000295"/>
<dbReference type="AlphaFoldDB" id="A0A1F2PB31"/>
<reference evidence="2" key="1">
    <citation type="submission" date="2016-05" db="EMBL/GenBank/DDBJ databases">
        <title>Microbial consortia oxidize butane by reversing methanogenesis.</title>
        <authorList>
            <person name="Laso-Perez R."/>
            <person name="Richter M."/>
            <person name="Wegener G."/>
            <person name="Musat F."/>
        </authorList>
    </citation>
    <scope>NUCLEOTIDE SEQUENCE [LARGE SCALE GENOMIC DNA]</scope>
    <source>
        <strain evidence="2">BOX2</strain>
    </source>
</reference>
<feature type="transmembrane region" description="Helical" evidence="1">
    <location>
        <begin position="12"/>
        <end position="33"/>
    </location>
</feature>
<accession>A0A1F2PB31</accession>